<reference evidence="1 2" key="1">
    <citation type="submission" date="2015-01" db="EMBL/GenBank/DDBJ databases">
        <title>Evolution of Trichinella species and genotypes.</title>
        <authorList>
            <person name="Korhonen P.K."/>
            <person name="Edoardo P."/>
            <person name="Giuseppe L.R."/>
            <person name="Gasser R.B."/>
        </authorList>
    </citation>
    <scope>NUCLEOTIDE SEQUENCE [LARGE SCALE GENOMIC DNA]</scope>
    <source>
        <strain evidence="1">ISS3</strain>
    </source>
</reference>
<comment type="caution">
    <text evidence="1">The sequence shown here is derived from an EMBL/GenBank/DDBJ whole genome shotgun (WGS) entry which is preliminary data.</text>
</comment>
<keyword evidence="2" id="KW-1185">Reference proteome</keyword>
<evidence type="ECO:0000313" key="2">
    <source>
        <dbReference type="Proteomes" id="UP000054776"/>
    </source>
</evidence>
<dbReference type="Proteomes" id="UP000054776">
    <property type="component" value="Unassembled WGS sequence"/>
</dbReference>
<proteinExistence type="predicted"/>
<protein>
    <submittedName>
        <fullName evidence="1">Uncharacterized protein</fullName>
    </submittedName>
</protein>
<accession>A0A0V1ALF1</accession>
<gene>
    <name evidence="1" type="ORF">T01_243</name>
</gene>
<name>A0A0V1ALF1_TRISP</name>
<organism evidence="1 2">
    <name type="scientific">Trichinella spiralis</name>
    <name type="common">Trichina worm</name>
    <dbReference type="NCBI Taxonomy" id="6334"/>
    <lineage>
        <taxon>Eukaryota</taxon>
        <taxon>Metazoa</taxon>
        <taxon>Ecdysozoa</taxon>
        <taxon>Nematoda</taxon>
        <taxon>Enoplea</taxon>
        <taxon>Dorylaimia</taxon>
        <taxon>Trichinellida</taxon>
        <taxon>Trichinellidae</taxon>
        <taxon>Trichinella</taxon>
    </lineage>
</organism>
<dbReference type="InParanoid" id="A0A0V1ALF1"/>
<dbReference type="AlphaFoldDB" id="A0A0V1ALF1"/>
<evidence type="ECO:0000313" key="1">
    <source>
        <dbReference type="EMBL" id="KRY25647.1"/>
    </source>
</evidence>
<dbReference type="EMBL" id="JYDH01000812">
    <property type="protein sequence ID" value="KRY25647.1"/>
    <property type="molecule type" value="Genomic_DNA"/>
</dbReference>
<dbReference type="OrthoDB" id="10398627at2759"/>
<sequence length="43" mass="5184">MAVCIDNNEIFARFNEIAAQYILSVYFFKKDMSSYEGLKFRYF</sequence>